<dbReference type="EMBL" id="CP044328">
    <property type="protein sequence ID" value="QGM94227.1"/>
    <property type="molecule type" value="Genomic_DNA"/>
</dbReference>
<evidence type="ECO:0000256" key="2">
    <source>
        <dbReference type="ARBA" id="ARBA00022829"/>
    </source>
</evidence>
<keyword evidence="7" id="KW-1185">Reference proteome</keyword>
<feature type="domain" description="ParB-like N-terminal" evidence="5">
    <location>
        <begin position="34"/>
        <end position="126"/>
    </location>
</feature>
<comment type="function">
    <text evidence="4">Involved in chromosome partition. Localize to both poles of the predivisional cell following completion of DNA replication. Binds to the DNA origin of replication.</text>
</comment>
<evidence type="ECO:0000259" key="5">
    <source>
        <dbReference type="SMART" id="SM00470"/>
    </source>
</evidence>
<dbReference type="Pfam" id="PF17762">
    <property type="entry name" value="HTH_ParB"/>
    <property type="match status" value="1"/>
</dbReference>
<gene>
    <name evidence="6" type="ORF">F7D13_09405</name>
</gene>
<dbReference type="Pfam" id="PF02195">
    <property type="entry name" value="ParB_N"/>
    <property type="match status" value="1"/>
</dbReference>
<dbReference type="InterPro" id="IPR041468">
    <property type="entry name" value="HTH_ParB/Spo0J"/>
</dbReference>
<reference evidence="7" key="1">
    <citation type="submission" date="2019-09" db="EMBL/GenBank/DDBJ databases">
        <title>Isolation and complete genome sequencing of Methylocystis species.</title>
        <authorList>
            <person name="Rumah B.L."/>
            <person name="Stead C.E."/>
            <person name="Stevens B.C."/>
            <person name="Minton N.P."/>
            <person name="Grosse-Honebrink A."/>
            <person name="Zhang Y."/>
        </authorList>
    </citation>
    <scope>NUCLEOTIDE SEQUENCE [LARGE SCALE GENOMIC DNA]</scope>
    <source>
        <strain evidence="7">BRCS1</strain>
    </source>
</reference>
<dbReference type="RefSeq" id="WP_154452197.1">
    <property type="nucleotide sequence ID" value="NZ_CP044328.1"/>
</dbReference>
<dbReference type="SUPFAM" id="SSF110849">
    <property type="entry name" value="ParB/Sulfiredoxin"/>
    <property type="match status" value="1"/>
</dbReference>
<dbReference type="NCBIfam" id="TIGR00180">
    <property type="entry name" value="parB_part"/>
    <property type="match status" value="1"/>
</dbReference>
<dbReference type="InterPro" id="IPR004437">
    <property type="entry name" value="ParB/RepB/Spo0J"/>
</dbReference>
<dbReference type="Gene3D" id="1.10.10.2830">
    <property type="match status" value="1"/>
</dbReference>
<proteinExistence type="inferred from homology"/>
<evidence type="ECO:0000256" key="4">
    <source>
        <dbReference type="ARBA" id="ARBA00025472"/>
    </source>
</evidence>
<protein>
    <submittedName>
        <fullName evidence="6">ParB/RepB/Spo0J family partition protein</fullName>
    </submittedName>
</protein>
<accession>A0ABX6EHJ2</accession>
<name>A0ABX6EHJ2_9HYPH</name>
<dbReference type="InterPro" id="IPR050336">
    <property type="entry name" value="Chromosome_partition/occlusion"/>
</dbReference>
<evidence type="ECO:0000256" key="1">
    <source>
        <dbReference type="ARBA" id="ARBA00006295"/>
    </source>
</evidence>
<dbReference type="InterPro" id="IPR003115">
    <property type="entry name" value="ParB_N"/>
</dbReference>
<organism evidence="6 7">
    <name type="scientific">Methylocystis rosea</name>
    <dbReference type="NCBI Taxonomy" id="173366"/>
    <lineage>
        <taxon>Bacteria</taxon>
        <taxon>Pseudomonadati</taxon>
        <taxon>Pseudomonadota</taxon>
        <taxon>Alphaproteobacteria</taxon>
        <taxon>Hyphomicrobiales</taxon>
        <taxon>Methylocystaceae</taxon>
        <taxon>Methylocystis</taxon>
    </lineage>
</organism>
<evidence type="ECO:0000313" key="7">
    <source>
        <dbReference type="Proteomes" id="UP000424673"/>
    </source>
</evidence>
<dbReference type="InterPro" id="IPR036086">
    <property type="entry name" value="ParB/Sulfiredoxin_sf"/>
</dbReference>
<evidence type="ECO:0000256" key="3">
    <source>
        <dbReference type="ARBA" id="ARBA00023125"/>
    </source>
</evidence>
<keyword evidence="3" id="KW-0238">DNA-binding</keyword>
<dbReference type="SMART" id="SM00470">
    <property type="entry name" value="ParB"/>
    <property type="match status" value="1"/>
</dbReference>
<sequence>MADDSRRRLGRGLAALLGDAAADAASVERPRGPRTAPIEFLRPNPRNPRISFREEDLAELTASIREKGVIQPIIVRVIVGVADAYEIIAGERRWRAAQMAGLSDVPVVIHEANDKEALELAIIENVQRADLNAIEEAKGYERLGAEFGYAHGEIAKIIGKSRSHIANTIRLLNLPEDAKKLVGEGAISAGHARALLAVADPSAVARRIVEKGLTVRDVERLAKDHAVRPSKSAAARPAKDADTRAIEKTLSDALGMRVELRSEGESGEVRIRYESLEQLDSICRLLTQ</sequence>
<dbReference type="Pfam" id="PF23552">
    <property type="entry name" value="ParB_C"/>
    <property type="match status" value="1"/>
</dbReference>
<dbReference type="Proteomes" id="UP000424673">
    <property type="component" value="Chromosome"/>
</dbReference>
<reference evidence="6 7" key="2">
    <citation type="journal article" date="2021" name="AMB Express">
        <title>Isolation and characterisation of Methylocystis spp. for poly-3-hydroxybutyrate production using waste methane feedstocks.</title>
        <authorList>
            <person name="Rumah B.L."/>
            <person name="Stead C.E."/>
            <person name="Claxton Stevens B.H."/>
            <person name="Minton N.P."/>
            <person name="Grosse-Honebrink A."/>
            <person name="Zhang Y."/>
        </authorList>
    </citation>
    <scope>NUCLEOTIDE SEQUENCE [LARGE SCALE GENOMIC DNA]</scope>
    <source>
        <strain evidence="6 7">BRCS1</strain>
    </source>
</reference>
<evidence type="ECO:0000313" key="6">
    <source>
        <dbReference type="EMBL" id="QGM94227.1"/>
    </source>
</evidence>
<keyword evidence="2" id="KW-0159">Chromosome partition</keyword>
<dbReference type="PANTHER" id="PTHR33375:SF1">
    <property type="entry name" value="CHROMOSOME-PARTITIONING PROTEIN PARB-RELATED"/>
    <property type="match status" value="1"/>
</dbReference>
<dbReference type="CDD" id="cd16393">
    <property type="entry name" value="SPO0J_N"/>
    <property type="match status" value="1"/>
</dbReference>
<dbReference type="PANTHER" id="PTHR33375">
    <property type="entry name" value="CHROMOSOME-PARTITIONING PROTEIN PARB-RELATED"/>
    <property type="match status" value="1"/>
</dbReference>
<dbReference type="InterPro" id="IPR057240">
    <property type="entry name" value="ParB_dimer_C"/>
</dbReference>
<dbReference type="Gene3D" id="3.90.1530.30">
    <property type="match status" value="1"/>
</dbReference>
<comment type="similarity">
    <text evidence="1">Belongs to the ParB family.</text>
</comment>